<sequence length="88" mass="10000">MSEGMNRFLGDTPGRVLLKLIVVSLVVGVVMSTFDWSPMDILYGVENFVRRIWNLGFGAIERFAAYFILGAVVVIPCFIILRLLSYRR</sequence>
<keyword evidence="1" id="KW-0472">Membrane</keyword>
<keyword evidence="4" id="KW-1185">Reference proteome</keyword>
<dbReference type="RefSeq" id="WP_100000167.1">
    <property type="nucleotide sequence ID" value="NZ_CP017940.1"/>
</dbReference>
<name>A0A2N9VS94_9HYPH</name>
<organism evidence="3 4">
    <name type="scientific">Phyllobacterium zundukense</name>
    <dbReference type="NCBI Taxonomy" id="1867719"/>
    <lineage>
        <taxon>Bacteria</taxon>
        <taxon>Pseudomonadati</taxon>
        <taxon>Pseudomonadota</taxon>
        <taxon>Alphaproteobacteria</taxon>
        <taxon>Hyphomicrobiales</taxon>
        <taxon>Phyllobacteriaceae</taxon>
        <taxon>Phyllobacterium</taxon>
    </lineage>
</organism>
<dbReference type="InterPro" id="IPR045594">
    <property type="entry name" value="DUF6460"/>
</dbReference>
<evidence type="ECO:0000259" key="2">
    <source>
        <dbReference type="Pfam" id="PF20061"/>
    </source>
</evidence>
<gene>
    <name evidence="3" type="ORF">B5P45_25425</name>
</gene>
<feature type="transmembrane region" description="Helical" evidence="1">
    <location>
        <begin position="63"/>
        <end position="84"/>
    </location>
</feature>
<evidence type="ECO:0000313" key="4">
    <source>
        <dbReference type="Proteomes" id="UP000232163"/>
    </source>
</evidence>
<proteinExistence type="predicted"/>
<dbReference type="Proteomes" id="UP000232163">
    <property type="component" value="Unassembled WGS sequence"/>
</dbReference>
<feature type="domain" description="DUF6460" evidence="2">
    <location>
        <begin position="52"/>
        <end position="87"/>
    </location>
</feature>
<dbReference type="OrthoDB" id="8480887at2"/>
<protein>
    <recommendedName>
        <fullName evidence="2">DUF6460 domain-containing protein</fullName>
    </recommendedName>
</protein>
<keyword evidence="1" id="KW-1133">Transmembrane helix</keyword>
<reference evidence="4" key="1">
    <citation type="journal article" date="2017" name="Int J Environ Stud">
        <title>Does the Miocene-Pliocene relict legume Oxytropis triphylla form nitrogen-fixing nodules with a combination of bacterial strains?</title>
        <authorList>
            <person name="Safronova V."/>
            <person name="Belimov A."/>
            <person name="Sazanova A."/>
            <person name="Kuznetsova I."/>
            <person name="Popova J."/>
            <person name="Andronov E."/>
            <person name="Verkhozina A."/>
            <person name="Tikhonovich I."/>
        </authorList>
    </citation>
    <scope>NUCLEOTIDE SEQUENCE [LARGE SCALE GENOMIC DNA]</scope>
    <source>
        <strain evidence="4">Tri-38</strain>
    </source>
</reference>
<comment type="caution">
    <text evidence="3">The sequence shown here is derived from an EMBL/GenBank/DDBJ whole genome shotgun (WGS) entry which is preliminary data.</text>
</comment>
<accession>A0A2N9VS94</accession>
<dbReference type="EMBL" id="MZMT01000053">
    <property type="protein sequence ID" value="PIO42362.1"/>
    <property type="molecule type" value="Genomic_DNA"/>
</dbReference>
<dbReference type="Pfam" id="PF20061">
    <property type="entry name" value="DUF6460"/>
    <property type="match status" value="1"/>
</dbReference>
<keyword evidence="1" id="KW-0812">Transmembrane</keyword>
<evidence type="ECO:0000256" key="1">
    <source>
        <dbReference type="SAM" id="Phobius"/>
    </source>
</evidence>
<dbReference type="AlphaFoldDB" id="A0A2N9VS94"/>
<evidence type="ECO:0000313" key="3">
    <source>
        <dbReference type="EMBL" id="PIO42362.1"/>
    </source>
</evidence>
<feature type="transmembrane region" description="Helical" evidence="1">
    <location>
        <begin position="16"/>
        <end position="34"/>
    </location>
</feature>
<dbReference type="KEGG" id="pht:BLM14_14970"/>